<sequence length="33" mass="3560">MTPKEISFAENYLCTFNATEAAKAALYSGCSAR</sequence>
<dbReference type="EMBL" id="FNQC01000037">
    <property type="protein sequence ID" value="SDZ58890.1"/>
    <property type="molecule type" value="Genomic_DNA"/>
</dbReference>
<keyword evidence="2" id="KW-1185">Reference proteome</keyword>
<reference evidence="1 2" key="1">
    <citation type="submission" date="2016-10" db="EMBL/GenBank/DDBJ databases">
        <authorList>
            <person name="Varghese N."/>
            <person name="Submissions S."/>
        </authorList>
    </citation>
    <scope>NUCLEOTIDE SEQUENCE [LARGE SCALE GENOMIC DNA]</scope>
    <source>
        <strain evidence="1 2">DSM 17997</strain>
    </source>
</reference>
<gene>
    <name evidence="1" type="ORF">SAMN05444412_1377</name>
</gene>
<accession>A0A1H3U8V0</accession>
<proteinExistence type="predicted"/>
<dbReference type="InterPro" id="IPR038713">
    <property type="entry name" value="Terminase_Gp1_N_sf"/>
</dbReference>
<dbReference type="Pfam" id="PF03592">
    <property type="entry name" value="Terminase_2"/>
    <property type="match status" value="1"/>
</dbReference>
<dbReference type="Gene3D" id="1.10.10.1400">
    <property type="entry name" value="Terminase, small subunit, N-terminal DNA-binding domain, HTH motif"/>
    <property type="match status" value="1"/>
</dbReference>
<comment type="caution">
    <text evidence="1">The sequence shown here is derived from an EMBL/GenBank/DDBJ whole genome shotgun (WGS) entry which is preliminary data.</text>
</comment>
<evidence type="ECO:0000313" key="2">
    <source>
        <dbReference type="Proteomes" id="UP000199663"/>
    </source>
</evidence>
<name>A0A1H3U8V0_9BACT</name>
<dbReference type="Proteomes" id="UP000199663">
    <property type="component" value="Unassembled WGS sequence"/>
</dbReference>
<protein>
    <submittedName>
        <fullName evidence="1">Terminase small subunit</fullName>
    </submittedName>
</protein>
<dbReference type="InterPro" id="IPR005335">
    <property type="entry name" value="Terminase_ssu"/>
</dbReference>
<evidence type="ECO:0000313" key="1">
    <source>
        <dbReference type="EMBL" id="SDZ58890.1"/>
    </source>
</evidence>
<organism evidence="1 2">
    <name type="scientific">Rhodonellum ikkaensis</name>
    <dbReference type="NCBI Taxonomy" id="336829"/>
    <lineage>
        <taxon>Bacteria</taxon>
        <taxon>Pseudomonadati</taxon>
        <taxon>Bacteroidota</taxon>
        <taxon>Cytophagia</taxon>
        <taxon>Cytophagales</taxon>
        <taxon>Cytophagaceae</taxon>
        <taxon>Rhodonellum</taxon>
    </lineage>
</organism>